<reference evidence="10 11" key="1">
    <citation type="journal article" date="2016" name="PLoS Pathog.">
        <title>Biosynthesis of antibiotic leucinostatins in bio-control fungus Purpureocillium lilacinum and their inhibition on phytophthora revealed by genome mining.</title>
        <authorList>
            <person name="Wang G."/>
            <person name="Liu Z."/>
            <person name="Lin R."/>
            <person name="Li E."/>
            <person name="Mao Z."/>
            <person name="Ling J."/>
            <person name="Yang Y."/>
            <person name="Yin W.B."/>
            <person name="Xie B."/>
        </authorList>
    </citation>
    <scope>NUCLEOTIDE SEQUENCE [LARGE SCALE GENOMIC DNA]</scope>
    <source>
        <strain evidence="10">170</strain>
    </source>
</reference>
<feature type="chain" id="PRO_5008101784" evidence="8">
    <location>
        <begin position="17"/>
        <end position="264"/>
    </location>
</feature>
<dbReference type="GeneID" id="28850296"/>
<dbReference type="Gene3D" id="1.10.489.10">
    <property type="entry name" value="Chloroperoxidase-like"/>
    <property type="match status" value="1"/>
</dbReference>
<dbReference type="PANTHER" id="PTHR33577">
    <property type="entry name" value="STERIGMATOCYSTIN BIOSYNTHESIS PEROXIDASE STCC-RELATED"/>
    <property type="match status" value="1"/>
</dbReference>
<keyword evidence="11" id="KW-1185">Reference proteome</keyword>
<dbReference type="AlphaFoldDB" id="A0A179FKH4"/>
<dbReference type="GO" id="GO:0046872">
    <property type="term" value="F:metal ion binding"/>
    <property type="evidence" value="ECO:0007669"/>
    <property type="project" value="UniProtKB-KW"/>
</dbReference>
<comment type="similarity">
    <text evidence="7">Belongs to the chloroperoxidase family.</text>
</comment>
<evidence type="ECO:0000313" key="10">
    <source>
        <dbReference type="EMBL" id="OAQ65797.1"/>
    </source>
</evidence>
<sequence>MLSTITIVGLAALAAASPDNALRPWKAAGPGDSRGPCPMLNTLANHGYLPHNGRNLTVKHFGDAVVEALNTAPAYGTAPAKAFIKGWGKEFFDLEDLNTPGILQHISSLSRDDVTPTEKNIAVVPARVSALLKDSSTEYVDAASMARSRLRVEALSAPEKMTYREGGLAYVEASLVLMMMNDGEVPSAFAFPGSKTWRAPKDRVRVWLVEERLPSELGWRRSGRRLGLLDLVPIMKAVLGEKMAQRGGYWKVLMSSLGVSRDEL</sequence>
<dbReference type="KEGG" id="pchm:VFPPC_07448"/>
<evidence type="ECO:0000256" key="8">
    <source>
        <dbReference type="SAM" id="SignalP"/>
    </source>
</evidence>
<comment type="cofactor">
    <cofactor evidence="1">
        <name>heme b</name>
        <dbReference type="ChEBI" id="CHEBI:60344"/>
    </cofactor>
</comment>
<dbReference type="InterPro" id="IPR000028">
    <property type="entry name" value="Chloroperoxidase"/>
</dbReference>
<dbReference type="PROSITE" id="PS51405">
    <property type="entry name" value="HEME_HALOPEROXIDASE"/>
    <property type="match status" value="1"/>
</dbReference>
<keyword evidence="4" id="KW-0479">Metal-binding</keyword>
<dbReference type="EMBL" id="LSBJ02000004">
    <property type="protein sequence ID" value="OAQ65797.1"/>
    <property type="molecule type" value="Genomic_DNA"/>
</dbReference>
<dbReference type="SUPFAM" id="SSF47571">
    <property type="entry name" value="Cloroperoxidase"/>
    <property type="match status" value="1"/>
</dbReference>
<dbReference type="GO" id="GO:0004601">
    <property type="term" value="F:peroxidase activity"/>
    <property type="evidence" value="ECO:0007669"/>
    <property type="project" value="UniProtKB-KW"/>
</dbReference>
<evidence type="ECO:0000259" key="9">
    <source>
        <dbReference type="PROSITE" id="PS51405"/>
    </source>
</evidence>
<evidence type="ECO:0000256" key="6">
    <source>
        <dbReference type="ARBA" id="ARBA00023004"/>
    </source>
</evidence>
<evidence type="ECO:0000256" key="7">
    <source>
        <dbReference type="ARBA" id="ARBA00025795"/>
    </source>
</evidence>
<feature type="signal peptide" evidence="8">
    <location>
        <begin position="1"/>
        <end position="16"/>
    </location>
</feature>
<evidence type="ECO:0000256" key="2">
    <source>
        <dbReference type="ARBA" id="ARBA00022559"/>
    </source>
</evidence>
<dbReference type="PANTHER" id="PTHR33577:SF9">
    <property type="entry name" value="PEROXIDASE STCC"/>
    <property type="match status" value="1"/>
</dbReference>
<comment type="caution">
    <text evidence="10">The sequence shown here is derived from an EMBL/GenBank/DDBJ whole genome shotgun (WGS) entry which is preliminary data.</text>
</comment>
<feature type="domain" description="Heme haloperoxidase family profile" evidence="9">
    <location>
        <begin position="21"/>
        <end position="233"/>
    </location>
</feature>
<dbReference type="Pfam" id="PF01328">
    <property type="entry name" value="Peroxidase_2"/>
    <property type="match status" value="1"/>
</dbReference>
<organism evidence="10 11">
    <name type="scientific">Pochonia chlamydosporia 170</name>
    <dbReference type="NCBI Taxonomy" id="1380566"/>
    <lineage>
        <taxon>Eukaryota</taxon>
        <taxon>Fungi</taxon>
        <taxon>Dikarya</taxon>
        <taxon>Ascomycota</taxon>
        <taxon>Pezizomycotina</taxon>
        <taxon>Sordariomycetes</taxon>
        <taxon>Hypocreomycetidae</taxon>
        <taxon>Hypocreales</taxon>
        <taxon>Clavicipitaceae</taxon>
        <taxon>Pochonia</taxon>
    </lineage>
</organism>
<name>A0A179FKH4_METCM</name>
<dbReference type="RefSeq" id="XP_018142884.1">
    <property type="nucleotide sequence ID" value="XM_018286302.1"/>
</dbReference>
<gene>
    <name evidence="10" type="ORF">VFPPC_07448</name>
</gene>
<keyword evidence="8" id="KW-0732">Signal</keyword>
<evidence type="ECO:0000256" key="1">
    <source>
        <dbReference type="ARBA" id="ARBA00001970"/>
    </source>
</evidence>
<keyword evidence="5" id="KW-0560">Oxidoreductase</keyword>
<evidence type="ECO:0000313" key="11">
    <source>
        <dbReference type="Proteomes" id="UP000078397"/>
    </source>
</evidence>
<keyword evidence="2" id="KW-0575">Peroxidase</keyword>
<dbReference type="STRING" id="1380566.A0A179FKH4"/>
<keyword evidence="6" id="KW-0408">Iron</keyword>
<proteinExistence type="inferred from homology"/>
<dbReference type="Proteomes" id="UP000078397">
    <property type="component" value="Unassembled WGS sequence"/>
</dbReference>
<dbReference type="InterPro" id="IPR036851">
    <property type="entry name" value="Chloroperoxidase-like_sf"/>
</dbReference>
<evidence type="ECO:0000256" key="3">
    <source>
        <dbReference type="ARBA" id="ARBA00022617"/>
    </source>
</evidence>
<protein>
    <submittedName>
        <fullName evidence="10">Chloroperoxidase</fullName>
    </submittedName>
</protein>
<keyword evidence="3" id="KW-0349">Heme</keyword>
<evidence type="ECO:0000256" key="4">
    <source>
        <dbReference type="ARBA" id="ARBA00022723"/>
    </source>
</evidence>
<evidence type="ECO:0000256" key="5">
    <source>
        <dbReference type="ARBA" id="ARBA00023002"/>
    </source>
</evidence>
<dbReference type="OrthoDB" id="407298at2759"/>
<accession>A0A179FKH4</accession>